<dbReference type="InterPro" id="IPR003785">
    <property type="entry name" value="Creatininase/forma_Hydrolase"/>
</dbReference>
<evidence type="ECO:0000256" key="2">
    <source>
        <dbReference type="ARBA" id="ARBA00022723"/>
    </source>
</evidence>
<feature type="region of interest" description="Disordered" evidence="5">
    <location>
        <begin position="317"/>
        <end position="342"/>
    </location>
</feature>
<name>A0A381TV62_9ZZZZ</name>
<evidence type="ECO:0000256" key="4">
    <source>
        <dbReference type="ARBA" id="ARBA00022833"/>
    </source>
</evidence>
<dbReference type="GO" id="GO:0016811">
    <property type="term" value="F:hydrolase activity, acting on carbon-nitrogen (but not peptide) bonds, in linear amides"/>
    <property type="evidence" value="ECO:0007669"/>
    <property type="project" value="TreeGrafter"/>
</dbReference>
<dbReference type="PANTHER" id="PTHR35005:SF1">
    <property type="entry name" value="2-AMINO-5-FORMYLAMINO-6-RIBOSYLAMINOPYRIMIDIN-4(3H)-ONE 5'-MONOPHOSPHATE DEFORMYLASE"/>
    <property type="match status" value="1"/>
</dbReference>
<dbReference type="SUPFAM" id="SSF102215">
    <property type="entry name" value="Creatininase"/>
    <property type="match status" value="2"/>
</dbReference>
<dbReference type="GO" id="GO:0046872">
    <property type="term" value="F:metal ion binding"/>
    <property type="evidence" value="ECO:0007669"/>
    <property type="project" value="UniProtKB-KW"/>
</dbReference>
<keyword evidence="2" id="KW-0479">Metal-binding</keyword>
<comment type="cofactor">
    <cofactor evidence="1">
        <name>Zn(2+)</name>
        <dbReference type="ChEBI" id="CHEBI:29105"/>
    </cofactor>
</comment>
<evidence type="ECO:0000256" key="3">
    <source>
        <dbReference type="ARBA" id="ARBA00022801"/>
    </source>
</evidence>
<accession>A0A381TV62</accession>
<dbReference type="AlphaFoldDB" id="A0A381TV62"/>
<sequence length="612" mass="65953">MTSAGTSIIRLQRLSLGEMLMRTHLVLTVALLTGLPITAQEPSTPDVRSMGGGNCGANVYNCADTPNPLPEATTVWLEEMTWMDVRDALQAGRTTVIIPTGGVEPNGPWLATGKHNYVLRANCPAIARQLGNAVCAPVIKLVPEGTIEPPSGHMRSPGTLSLRQETFEAVLTDVARSLKTHGFRNIIFIGDSGGNQRGQSAVAEALNAEWQGSAVVAHVPEYYDYASVEKYMAYRGLESGKSDGLHDDPIITLNMFYADPRSVRYQQRVAAGHAIINGVSIADRVTSLELAREIVDFRADQTVTAIRKAIANRGTLPVPVRASPPRSQGRARPVPNPRSMGGGNCDLNPFNCADTANPLSKAATVWLEEMTWMDVRDALQAGQTTVIIPTGGIEPNGPWLVTGKHNYVLRANCPAIARELGNAICAPVMELVPEGAIDPPSGHMQSPGTLSLRQETFEAVLTDVAHSLKVHGFKHIVLIGDSGGNQRGMANVADVLTARWDGEARVIHIPEYYRTPPEAPDVLRDLGVTKEGTPRDGLHDDAGITFNMMLDDPRSVRWAERVETGQAEIDGVSIANLGRALELGERVSLARAHWTVEAIQDRIAPPTPPASR</sequence>
<dbReference type="GO" id="GO:0009231">
    <property type="term" value="P:riboflavin biosynthetic process"/>
    <property type="evidence" value="ECO:0007669"/>
    <property type="project" value="TreeGrafter"/>
</dbReference>
<gene>
    <name evidence="6" type="ORF">METZ01_LOCUS72786</name>
</gene>
<evidence type="ECO:0000313" key="6">
    <source>
        <dbReference type="EMBL" id="SVA19932.1"/>
    </source>
</evidence>
<evidence type="ECO:0000256" key="1">
    <source>
        <dbReference type="ARBA" id="ARBA00001947"/>
    </source>
</evidence>
<proteinExistence type="predicted"/>
<dbReference type="EMBL" id="UINC01005225">
    <property type="protein sequence ID" value="SVA19932.1"/>
    <property type="molecule type" value="Genomic_DNA"/>
</dbReference>
<dbReference type="InterPro" id="IPR024087">
    <property type="entry name" value="Creatininase-like_sf"/>
</dbReference>
<protein>
    <recommendedName>
        <fullName evidence="7">Creatininase</fullName>
    </recommendedName>
</protein>
<dbReference type="Pfam" id="PF02633">
    <property type="entry name" value="Creatininase"/>
    <property type="match status" value="2"/>
</dbReference>
<evidence type="ECO:0008006" key="7">
    <source>
        <dbReference type="Google" id="ProtNLM"/>
    </source>
</evidence>
<dbReference type="PANTHER" id="PTHR35005">
    <property type="entry name" value="3-DEHYDRO-SCYLLO-INOSOSE HYDROLASE"/>
    <property type="match status" value="1"/>
</dbReference>
<dbReference type="Gene3D" id="3.40.50.10310">
    <property type="entry name" value="Creatininase"/>
    <property type="match status" value="2"/>
</dbReference>
<keyword evidence="4" id="KW-0862">Zinc</keyword>
<evidence type="ECO:0000256" key="5">
    <source>
        <dbReference type="SAM" id="MobiDB-lite"/>
    </source>
</evidence>
<organism evidence="6">
    <name type="scientific">marine metagenome</name>
    <dbReference type="NCBI Taxonomy" id="408172"/>
    <lineage>
        <taxon>unclassified sequences</taxon>
        <taxon>metagenomes</taxon>
        <taxon>ecological metagenomes</taxon>
    </lineage>
</organism>
<keyword evidence="3" id="KW-0378">Hydrolase</keyword>
<reference evidence="6" key="1">
    <citation type="submission" date="2018-05" db="EMBL/GenBank/DDBJ databases">
        <authorList>
            <person name="Lanie J.A."/>
            <person name="Ng W.-L."/>
            <person name="Kazmierczak K.M."/>
            <person name="Andrzejewski T.M."/>
            <person name="Davidsen T.M."/>
            <person name="Wayne K.J."/>
            <person name="Tettelin H."/>
            <person name="Glass J.I."/>
            <person name="Rusch D."/>
            <person name="Podicherti R."/>
            <person name="Tsui H.-C.T."/>
            <person name="Winkler M.E."/>
        </authorList>
    </citation>
    <scope>NUCLEOTIDE SEQUENCE</scope>
</reference>